<keyword evidence="2" id="KW-0731">Sigma factor</keyword>
<name>A0A1Q9JFD9_9FIRM</name>
<dbReference type="STRING" id="1261640.BHK98_01950"/>
<protein>
    <submittedName>
        <fullName evidence="6">RNA polymerase subunit sigma</fullName>
    </submittedName>
</protein>
<dbReference type="RefSeq" id="WP_075711964.1">
    <property type="nucleotide sequence ID" value="NZ_MJIE01000001.1"/>
</dbReference>
<keyword evidence="1" id="KW-0805">Transcription regulation</keyword>
<dbReference type="AlphaFoldDB" id="A0A1Q9JFD9"/>
<keyword evidence="7" id="KW-1185">Reference proteome</keyword>
<dbReference type="Proteomes" id="UP000187404">
    <property type="component" value="Unassembled WGS sequence"/>
</dbReference>
<dbReference type="SUPFAM" id="SSF88659">
    <property type="entry name" value="Sigma3 and sigma4 domains of RNA polymerase sigma factors"/>
    <property type="match status" value="1"/>
</dbReference>
<keyword evidence="4" id="KW-0804">Transcription</keyword>
<dbReference type="Pfam" id="PF08281">
    <property type="entry name" value="Sigma70_r4_2"/>
    <property type="match status" value="1"/>
</dbReference>
<dbReference type="PANTHER" id="PTHR43133:SF8">
    <property type="entry name" value="RNA POLYMERASE SIGMA FACTOR HI_1459-RELATED"/>
    <property type="match status" value="1"/>
</dbReference>
<dbReference type="PANTHER" id="PTHR43133">
    <property type="entry name" value="RNA POLYMERASE ECF-TYPE SIGMA FACTO"/>
    <property type="match status" value="1"/>
</dbReference>
<gene>
    <name evidence="6" type="ORF">BHK98_01950</name>
</gene>
<evidence type="ECO:0000313" key="7">
    <source>
        <dbReference type="Proteomes" id="UP000187404"/>
    </source>
</evidence>
<dbReference type="GO" id="GO:0003677">
    <property type="term" value="F:DNA binding"/>
    <property type="evidence" value="ECO:0007669"/>
    <property type="project" value="UniProtKB-KW"/>
</dbReference>
<dbReference type="EMBL" id="MJIE01000001">
    <property type="protein sequence ID" value="OLR54946.1"/>
    <property type="molecule type" value="Genomic_DNA"/>
</dbReference>
<dbReference type="InterPro" id="IPR039425">
    <property type="entry name" value="RNA_pol_sigma-70-like"/>
</dbReference>
<comment type="caution">
    <text evidence="6">The sequence shown here is derived from an EMBL/GenBank/DDBJ whole genome shotgun (WGS) entry which is preliminary data.</text>
</comment>
<evidence type="ECO:0000256" key="3">
    <source>
        <dbReference type="ARBA" id="ARBA00023125"/>
    </source>
</evidence>
<evidence type="ECO:0000256" key="2">
    <source>
        <dbReference type="ARBA" id="ARBA00023082"/>
    </source>
</evidence>
<keyword evidence="3" id="KW-0238">DNA-binding</keyword>
<accession>A0A1Q9JFD9</accession>
<dbReference type="GO" id="GO:0006352">
    <property type="term" value="P:DNA-templated transcription initiation"/>
    <property type="evidence" value="ECO:0007669"/>
    <property type="project" value="InterPro"/>
</dbReference>
<dbReference type="OrthoDB" id="9806818at2"/>
<proteinExistence type="predicted"/>
<dbReference type="InterPro" id="IPR036388">
    <property type="entry name" value="WH-like_DNA-bd_sf"/>
</dbReference>
<dbReference type="Gene3D" id="1.10.10.10">
    <property type="entry name" value="Winged helix-like DNA-binding domain superfamily/Winged helix DNA-binding domain"/>
    <property type="match status" value="1"/>
</dbReference>
<dbReference type="InterPro" id="IPR013249">
    <property type="entry name" value="RNA_pol_sigma70_r4_t2"/>
</dbReference>
<feature type="domain" description="RNA polymerase sigma factor 70 region 4 type 2" evidence="5">
    <location>
        <begin position="83"/>
        <end position="126"/>
    </location>
</feature>
<dbReference type="InterPro" id="IPR013324">
    <property type="entry name" value="RNA_pol_sigma_r3/r4-like"/>
</dbReference>
<evidence type="ECO:0000256" key="4">
    <source>
        <dbReference type="ARBA" id="ARBA00023163"/>
    </source>
</evidence>
<evidence type="ECO:0000256" key="1">
    <source>
        <dbReference type="ARBA" id="ARBA00023015"/>
    </source>
</evidence>
<sequence length="148" mass="17653">MEPNRSEYQKQRVFETFCKQVLRNEAADAHEEIKRHRAKEVSFSDLSLHEQRQLYTCDQYFQNGAEETEQDFCVAGKRITAKLIAEALRTLPEEKRKTVLLYYFAGMTDTEIGRLFDAPRSTIQYRRTSSFDLLKKYLEEHADEWDEW</sequence>
<dbReference type="GO" id="GO:0016987">
    <property type="term" value="F:sigma factor activity"/>
    <property type="evidence" value="ECO:0007669"/>
    <property type="project" value="UniProtKB-KW"/>
</dbReference>
<evidence type="ECO:0000259" key="5">
    <source>
        <dbReference type="Pfam" id="PF08281"/>
    </source>
</evidence>
<reference evidence="6 7" key="1">
    <citation type="journal article" date="2016" name="Appl. Environ. Microbiol.">
        <title>Function and Phylogeny of Bacterial Butyryl Coenzyme A:Acetate Transferases and Their Diversity in the Proximal Colon of Swine.</title>
        <authorList>
            <person name="Trachsel J."/>
            <person name="Bayles D.O."/>
            <person name="Looft T."/>
            <person name="Levine U.Y."/>
            <person name="Allen H.K."/>
        </authorList>
    </citation>
    <scope>NUCLEOTIDE SEQUENCE [LARGE SCALE GENOMIC DNA]</scope>
    <source>
        <strain evidence="6 7">68-3-10</strain>
    </source>
</reference>
<evidence type="ECO:0000313" key="6">
    <source>
        <dbReference type="EMBL" id="OLR54946.1"/>
    </source>
</evidence>
<organism evidence="6 7">
    <name type="scientific">Hornefia porci</name>
    <dbReference type="NCBI Taxonomy" id="2652292"/>
    <lineage>
        <taxon>Bacteria</taxon>
        <taxon>Bacillati</taxon>
        <taxon>Bacillota</taxon>
        <taxon>Clostridia</taxon>
        <taxon>Peptostreptococcales</taxon>
        <taxon>Anaerovoracaceae</taxon>
        <taxon>Hornefia</taxon>
    </lineage>
</organism>